<sequence length="205" mass="22010">MTSPLVPFGKERGERADAARNRERLLETARAMIAEHGTRQVTMDGLAERAGLGKGTVFRRFGSRAGIFVALLEDAEHRFQEQVLSGPPPLGPGADPAERLVAYGCARIPFLLEHHAIARAAVDRSLPVPAGAVGMTQPHIRMLLGLAGLPADRVYGLSVQLTAALEGPLVLYMSTDEVAAPPPEPDAPNPLIDGWRFLVERLLGD</sequence>
<dbReference type="EMBL" id="CP002040">
    <property type="protein sequence ID" value="ADH69676.1"/>
    <property type="molecule type" value="Genomic_DNA"/>
</dbReference>
<feature type="DNA-binding region" description="H-T-H motif" evidence="2">
    <location>
        <begin position="42"/>
        <end position="61"/>
    </location>
</feature>
<name>D7AW16_NOCDD</name>
<dbReference type="Proteomes" id="UP000002219">
    <property type="component" value="Chromosome 1"/>
</dbReference>
<dbReference type="SUPFAM" id="SSF46689">
    <property type="entry name" value="Homeodomain-like"/>
    <property type="match status" value="1"/>
</dbReference>
<dbReference type="PRINTS" id="PR00455">
    <property type="entry name" value="HTHTETR"/>
</dbReference>
<evidence type="ECO:0000259" key="3">
    <source>
        <dbReference type="PROSITE" id="PS50977"/>
    </source>
</evidence>
<dbReference type="GO" id="GO:0003700">
    <property type="term" value="F:DNA-binding transcription factor activity"/>
    <property type="evidence" value="ECO:0007669"/>
    <property type="project" value="TreeGrafter"/>
</dbReference>
<dbReference type="InterPro" id="IPR001647">
    <property type="entry name" value="HTH_TetR"/>
</dbReference>
<dbReference type="AlphaFoldDB" id="D7AW16"/>
<dbReference type="STRING" id="446468.Ndas_4287"/>
<dbReference type="OrthoDB" id="5190841at2"/>
<dbReference type="RefSeq" id="WP_013155283.1">
    <property type="nucleotide sequence ID" value="NC_014210.1"/>
</dbReference>
<dbReference type="GO" id="GO:0000976">
    <property type="term" value="F:transcription cis-regulatory region binding"/>
    <property type="evidence" value="ECO:0007669"/>
    <property type="project" value="TreeGrafter"/>
</dbReference>
<dbReference type="PANTHER" id="PTHR30055">
    <property type="entry name" value="HTH-TYPE TRANSCRIPTIONAL REGULATOR RUTR"/>
    <property type="match status" value="1"/>
</dbReference>
<evidence type="ECO:0000256" key="2">
    <source>
        <dbReference type="PROSITE-ProRule" id="PRU00335"/>
    </source>
</evidence>
<proteinExistence type="predicted"/>
<dbReference type="InterPro" id="IPR009057">
    <property type="entry name" value="Homeodomain-like_sf"/>
</dbReference>
<dbReference type="PROSITE" id="PS50977">
    <property type="entry name" value="HTH_TETR_2"/>
    <property type="match status" value="1"/>
</dbReference>
<evidence type="ECO:0000313" key="5">
    <source>
        <dbReference type="Proteomes" id="UP000002219"/>
    </source>
</evidence>
<dbReference type="eggNOG" id="COG1309">
    <property type="taxonomic scope" value="Bacteria"/>
</dbReference>
<dbReference type="KEGG" id="nda:Ndas_4287"/>
<reference evidence="4 5" key="1">
    <citation type="journal article" date="2010" name="Stand. Genomic Sci.">
        <title>Complete genome sequence of Nocardiopsis dassonvillei type strain (IMRU 509).</title>
        <authorList>
            <person name="Sun H."/>
            <person name="Lapidus A."/>
            <person name="Nolan M."/>
            <person name="Lucas S."/>
            <person name="Del Rio T.G."/>
            <person name="Tice H."/>
            <person name="Cheng J.F."/>
            <person name="Tapia R."/>
            <person name="Han C."/>
            <person name="Goodwin L."/>
            <person name="Pitluck S."/>
            <person name="Pagani I."/>
            <person name="Ivanova N."/>
            <person name="Mavromatis K."/>
            <person name="Mikhailova N."/>
            <person name="Pati A."/>
            <person name="Chen A."/>
            <person name="Palaniappan K."/>
            <person name="Land M."/>
            <person name="Hauser L."/>
            <person name="Chang Y.J."/>
            <person name="Jeffries C.D."/>
            <person name="Djao O.D."/>
            <person name="Rohde M."/>
            <person name="Sikorski J."/>
            <person name="Goker M."/>
            <person name="Woyke T."/>
            <person name="Bristow J."/>
            <person name="Eisen J.A."/>
            <person name="Markowitz V."/>
            <person name="Hugenholtz P."/>
            <person name="Kyrpides N.C."/>
            <person name="Klenk H.P."/>
        </authorList>
    </citation>
    <scope>NUCLEOTIDE SEQUENCE [LARGE SCALE GENOMIC DNA]</scope>
    <source>
        <strain evidence="5">ATCC 23218 / DSM 43111 / CIP 107115 / JCM 7437 / KCTC 9190 / NBRC 14626 / NCTC 10488 / NRRL B-5397 / IMRU 509</strain>
    </source>
</reference>
<protein>
    <submittedName>
        <fullName evidence="4">Transcriptional regulator, TetR family</fullName>
    </submittedName>
</protein>
<keyword evidence="5" id="KW-1185">Reference proteome</keyword>
<evidence type="ECO:0000256" key="1">
    <source>
        <dbReference type="ARBA" id="ARBA00023125"/>
    </source>
</evidence>
<feature type="domain" description="HTH tetR-type" evidence="3">
    <location>
        <begin position="19"/>
        <end position="79"/>
    </location>
</feature>
<dbReference type="Gene3D" id="1.10.357.10">
    <property type="entry name" value="Tetracycline Repressor, domain 2"/>
    <property type="match status" value="1"/>
</dbReference>
<gene>
    <name evidence="4" type="ordered locus">Ndas_4287</name>
</gene>
<organism evidence="4 5">
    <name type="scientific">Nocardiopsis dassonvillei (strain ATCC 23218 / DSM 43111 / CIP 107115 / JCM 7437 / KCTC 9190 / NBRC 14626 / NCTC 10488 / NRRL B-5397 / IMRU 509)</name>
    <name type="common">Actinomadura dassonvillei</name>
    <dbReference type="NCBI Taxonomy" id="446468"/>
    <lineage>
        <taxon>Bacteria</taxon>
        <taxon>Bacillati</taxon>
        <taxon>Actinomycetota</taxon>
        <taxon>Actinomycetes</taxon>
        <taxon>Streptosporangiales</taxon>
        <taxon>Nocardiopsidaceae</taxon>
        <taxon>Nocardiopsis</taxon>
    </lineage>
</organism>
<dbReference type="PANTHER" id="PTHR30055:SF209">
    <property type="entry name" value="POSSIBLE TRANSCRIPTIONAL REGULATORY PROTEIN (PROBABLY TETR-FAMILY)"/>
    <property type="match status" value="1"/>
</dbReference>
<dbReference type="InterPro" id="IPR050109">
    <property type="entry name" value="HTH-type_TetR-like_transc_reg"/>
</dbReference>
<keyword evidence="1 2" id="KW-0238">DNA-binding</keyword>
<evidence type="ECO:0000313" key="4">
    <source>
        <dbReference type="EMBL" id="ADH69676.1"/>
    </source>
</evidence>
<dbReference type="GeneID" id="91486824"/>
<dbReference type="HOGENOM" id="CLU_069356_17_2_11"/>
<dbReference type="Pfam" id="PF00440">
    <property type="entry name" value="TetR_N"/>
    <property type="match status" value="1"/>
</dbReference>
<accession>D7AW16</accession>